<sequence>MHNIISTFPHPNGTTPQLTPWQVAVTLARFYGIAETLHPWPYLDNERFFQQIQAWTQEYLESGGTDLLHFLEEKLR</sequence>
<evidence type="ECO:0000313" key="2">
    <source>
        <dbReference type="Proteomes" id="UP000824209"/>
    </source>
</evidence>
<name>A0A9D2M1K7_9FIRM</name>
<reference evidence="1" key="1">
    <citation type="journal article" date="2021" name="PeerJ">
        <title>Extensive microbial diversity within the chicken gut microbiome revealed by metagenomics and culture.</title>
        <authorList>
            <person name="Gilroy R."/>
            <person name="Ravi A."/>
            <person name="Getino M."/>
            <person name="Pursley I."/>
            <person name="Horton D.L."/>
            <person name="Alikhan N.F."/>
            <person name="Baker D."/>
            <person name="Gharbi K."/>
            <person name="Hall N."/>
            <person name="Watson M."/>
            <person name="Adriaenssens E.M."/>
            <person name="Foster-Nyarko E."/>
            <person name="Jarju S."/>
            <person name="Secka A."/>
            <person name="Antonio M."/>
            <person name="Oren A."/>
            <person name="Chaudhuri R.R."/>
            <person name="La Ragione R."/>
            <person name="Hildebrand F."/>
            <person name="Pallen M.J."/>
        </authorList>
    </citation>
    <scope>NUCLEOTIDE SEQUENCE</scope>
    <source>
        <strain evidence="1">ChiBcec8-14828</strain>
    </source>
</reference>
<protein>
    <submittedName>
        <fullName evidence="1">Uncharacterized protein</fullName>
    </submittedName>
</protein>
<proteinExistence type="predicted"/>
<reference evidence="1" key="2">
    <citation type="submission" date="2021-04" db="EMBL/GenBank/DDBJ databases">
        <authorList>
            <person name="Gilroy R."/>
        </authorList>
    </citation>
    <scope>NUCLEOTIDE SEQUENCE</scope>
    <source>
        <strain evidence="1">ChiBcec8-14828</strain>
    </source>
</reference>
<dbReference type="EMBL" id="DWYA01000025">
    <property type="protein sequence ID" value="HJB39190.1"/>
    <property type="molecule type" value="Genomic_DNA"/>
</dbReference>
<dbReference type="AlphaFoldDB" id="A0A9D2M1K7"/>
<accession>A0A9D2M1K7</accession>
<gene>
    <name evidence="1" type="ORF">H9943_02195</name>
</gene>
<comment type="caution">
    <text evidence="1">The sequence shown here is derived from an EMBL/GenBank/DDBJ whole genome shotgun (WGS) entry which is preliminary data.</text>
</comment>
<evidence type="ECO:0000313" key="1">
    <source>
        <dbReference type="EMBL" id="HJB39190.1"/>
    </source>
</evidence>
<dbReference type="Proteomes" id="UP000824209">
    <property type="component" value="Unassembled WGS sequence"/>
</dbReference>
<organism evidence="1 2">
    <name type="scientific">Candidatus Ruthenibacterium avium</name>
    <dbReference type="NCBI Taxonomy" id="2838751"/>
    <lineage>
        <taxon>Bacteria</taxon>
        <taxon>Bacillati</taxon>
        <taxon>Bacillota</taxon>
        <taxon>Clostridia</taxon>
        <taxon>Eubacteriales</taxon>
        <taxon>Oscillospiraceae</taxon>
        <taxon>Ruthenibacterium</taxon>
    </lineage>
</organism>